<gene>
    <name evidence="2" type="ORF">E2C01_017543</name>
</gene>
<keyword evidence="3" id="KW-1185">Reference proteome</keyword>
<evidence type="ECO:0000256" key="1">
    <source>
        <dbReference type="SAM" id="MobiDB-lite"/>
    </source>
</evidence>
<accession>A0A5B7DS12</accession>
<evidence type="ECO:0000313" key="2">
    <source>
        <dbReference type="EMBL" id="MPC24462.1"/>
    </source>
</evidence>
<feature type="compositionally biased region" description="Gly residues" evidence="1">
    <location>
        <begin position="9"/>
        <end position="19"/>
    </location>
</feature>
<feature type="region of interest" description="Disordered" evidence="1">
    <location>
        <begin position="1"/>
        <end position="30"/>
    </location>
</feature>
<evidence type="ECO:0000313" key="3">
    <source>
        <dbReference type="Proteomes" id="UP000324222"/>
    </source>
</evidence>
<sequence length="116" mass="11629">MRAGREDGTGSGGGGGRGGTDVTPARGANGPSWCIVSCAARREGLVAEEPSLPPMTGGRRPRDVSCVAAEVCVCVRASNAGRRQQRSTHSDFVADGAEHGRAEVSNGGIAVAAAPV</sequence>
<dbReference type="AlphaFoldDB" id="A0A5B7DS12"/>
<comment type="caution">
    <text evidence="2">The sequence shown here is derived from an EMBL/GenBank/DDBJ whole genome shotgun (WGS) entry which is preliminary data.</text>
</comment>
<dbReference type="EMBL" id="VSRR010001333">
    <property type="protein sequence ID" value="MPC24462.1"/>
    <property type="molecule type" value="Genomic_DNA"/>
</dbReference>
<protein>
    <submittedName>
        <fullName evidence="2">Uncharacterized protein</fullName>
    </submittedName>
</protein>
<reference evidence="2 3" key="1">
    <citation type="submission" date="2019-05" db="EMBL/GenBank/DDBJ databases">
        <title>Another draft genome of Portunus trituberculatus and its Hox gene families provides insights of decapod evolution.</title>
        <authorList>
            <person name="Jeong J.-H."/>
            <person name="Song I."/>
            <person name="Kim S."/>
            <person name="Choi T."/>
            <person name="Kim D."/>
            <person name="Ryu S."/>
            <person name="Kim W."/>
        </authorList>
    </citation>
    <scope>NUCLEOTIDE SEQUENCE [LARGE SCALE GENOMIC DNA]</scope>
    <source>
        <tissue evidence="2">Muscle</tissue>
    </source>
</reference>
<name>A0A5B7DS12_PORTR</name>
<dbReference type="Proteomes" id="UP000324222">
    <property type="component" value="Unassembled WGS sequence"/>
</dbReference>
<proteinExistence type="predicted"/>
<organism evidence="2 3">
    <name type="scientific">Portunus trituberculatus</name>
    <name type="common">Swimming crab</name>
    <name type="synonym">Neptunus trituberculatus</name>
    <dbReference type="NCBI Taxonomy" id="210409"/>
    <lineage>
        <taxon>Eukaryota</taxon>
        <taxon>Metazoa</taxon>
        <taxon>Ecdysozoa</taxon>
        <taxon>Arthropoda</taxon>
        <taxon>Crustacea</taxon>
        <taxon>Multicrustacea</taxon>
        <taxon>Malacostraca</taxon>
        <taxon>Eumalacostraca</taxon>
        <taxon>Eucarida</taxon>
        <taxon>Decapoda</taxon>
        <taxon>Pleocyemata</taxon>
        <taxon>Brachyura</taxon>
        <taxon>Eubrachyura</taxon>
        <taxon>Portunoidea</taxon>
        <taxon>Portunidae</taxon>
        <taxon>Portuninae</taxon>
        <taxon>Portunus</taxon>
    </lineage>
</organism>